<reference evidence="2 3" key="1">
    <citation type="submission" date="2024-08" db="EMBL/GenBank/DDBJ databases">
        <title>Insights into the chromosomal genome structure of Flemingia macrophylla.</title>
        <authorList>
            <person name="Ding Y."/>
            <person name="Zhao Y."/>
            <person name="Bi W."/>
            <person name="Wu M."/>
            <person name="Zhao G."/>
            <person name="Gong Y."/>
            <person name="Li W."/>
            <person name="Zhang P."/>
        </authorList>
    </citation>
    <scope>NUCLEOTIDE SEQUENCE [LARGE SCALE GENOMIC DNA]</scope>
    <source>
        <strain evidence="2">DYQJB</strain>
        <tissue evidence="2">Leaf</tissue>
    </source>
</reference>
<keyword evidence="3" id="KW-1185">Reference proteome</keyword>
<proteinExistence type="predicted"/>
<evidence type="ECO:0000313" key="2">
    <source>
        <dbReference type="EMBL" id="KAL2347168.1"/>
    </source>
</evidence>
<dbReference type="EMBL" id="JBGMDY010000001">
    <property type="protein sequence ID" value="KAL2347168.1"/>
    <property type="molecule type" value="Genomic_DNA"/>
</dbReference>
<feature type="region of interest" description="Disordered" evidence="1">
    <location>
        <begin position="90"/>
        <end position="123"/>
    </location>
</feature>
<dbReference type="Proteomes" id="UP001603857">
    <property type="component" value="Unassembled WGS sequence"/>
</dbReference>
<gene>
    <name evidence="2" type="ORF">Fmac_001168</name>
</gene>
<accession>A0ABD1NH10</accession>
<sequence>MATVYEIDVHIANEDQFWRKLAQFKHSQRELDSEEILSLLYASCLKWYQVDLHEENVAASQQDLEINMLFITTFFIYIYLMCGATPTEPQMTAGESRHNVNSRPLPKISLYRRNEEDQTNSTS</sequence>
<protein>
    <submittedName>
        <fullName evidence="2">Uncharacterized protein</fullName>
    </submittedName>
</protein>
<comment type="caution">
    <text evidence="2">The sequence shown here is derived from an EMBL/GenBank/DDBJ whole genome shotgun (WGS) entry which is preliminary data.</text>
</comment>
<organism evidence="2 3">
    <name type="scientific">Flemingia macrophylla</name>
    <dbReference type="NCBI Taxonomy" id="520843"/>
    <lineage>
        <taxon>Eukaryota</taxon>
        <taxon>Viridiplantae</taxon>
        <taxon>Streptophyta</taxon>
        <taxon>Embryophyta</taxon>
        <taxon>Tracheophyta</taxon>
        <taxon>Spermatophyta</taxon>
        <taxon>Magnoliopsida</taxon>
        <taxon>eudicotyledons</taxon>
        <taxon>Gunneridae</taxon>
        <taxon>Pentapetalae</taxon>
        <taxon>rosids</taxon>
        <taxon>fabids</taxon>
        <taxon>Fabales</taxon>
        <taxon>Fabaceae</taxon>
        <taxon>Papilionoideae</taxon>
        <taxon>50 kb inversion clade</taxon>
        <taxon>NPAAA clade</taxon>
        <taxon>indigoferoid/millettioid clade</taxon>
        <taxon>Phaseoleae</taxon>
        <taxon>Flemingia</taxon>
    </lineage>
</organism>
<evidence type="ECO:0000313" key="3">
    <source>
        <dbReference type="Proteomes" id="UP001603857"/>
    </source>
</evidence>
<evidence type="ECO:0000256" key="1">
    <source>
        <dbReference type="SAM" id="MobiDB-lite"/>
    </source>
</evidence>
<name>A0ABD1NH10_9FABA</name>
<dbReference type="AlphaFoldDB" id="A0ABD1NH10"/>